<dbReference type="EMBL" id="JAIWYP010000004">
    <property type="protein sequence ID" value="KAH3842419.1"/>
    <property type="molecule type" value="Genomic_DNA"/>
</dbReference>
<evidence type="ECO:0000313" key="1">
    <source>
        <dbReference type="EMBL" id="KAH3842419.1"/>
    </source>
</evidence>
<protein>
    <submittedName>
        <fullName evidence="1">Uncharacterized protein</fullName>
    </submittedName>
</protein>
<dbReference type="AlphaFoldDB" id="A0A9D4KMZ1"/>
<name>A0A9D4KMZ1_DREPO</name>
<dbReference type="Proteomes" id="UP000828390">
    <property type="component" value="Unassembled WGS sequence"/>
</dbReference>
<evidence type="ECO:0000313" key="2">
    <source>
        <dbReference type="Proteomes" id="UP000828390"/>
    </source>
</evidence>
<comment type="caution">
    <text evidence="1">The sequence shown here is derived from an EMBL/GenBank/DDBJ whole genome shotgun (WGS) entry which is preliminary data.</text>
</comment>
<accession>A0A9D4KMZ1</accession>
<gene>
    <name evidence="1" type="ORF">DPMN_115915</name>
</gene>
<organism evidence="1 2">
    <name type="scientific">Dreissena polymorpha</name>
    <name type="common">Zebra mussel</name>
    <name type="synonym">Mytilus polymorpha</name>
    <dbReference type="NCBI Taxonomy" id="45954"/>
    <lineage>
        <taxon>Eukaryota</taxon>
        <taxon>Metazoa</taxon>
        <taxon>Spiralia</taxon>
        <taxon>Lophotrochozoa</taxon>
        <taxon>Mollusca</taxon>
        <taxon>Bivalvia</taxon>
        <taxon>Autobranchia</taxon>
        <taxon>Heteroconchia</taxon>
        <taxon>Euheterodonta</taxon>
        <taxon>Imparidentia</taxon>
        <taxon>Neoheterodontei</taxon>
        <taxon>Myida</taxon>
        <taxon>Dreissenoidea</taxon>
        <taxon>Dreissenidae</taxon>
        <taxon>Dreissena</taxon>
    </lineage>
</organism>
<keyword evidence="2" id="KW-1185">Reference proteome</keyword>
<dbReference type="InterPro" id="IPR021109">
    <property type="entry name" value="Peptidase_aspartic_dom_sf"/>
</dbReference>
<dbReference type="Gene3D" id="2.40.70.10">
    <property type="entry name" value="Acid Proteases"/>
    <property type="match status" value="1"/>
</dbReference>
<reference evidence="1" key="2">
    <citation type="submission" date="2020-11" db="EMBL/GenBank/DDBJ databases">
        <authorList>
            <person name="McCartney M.A."/>
            <person name="Auch B."/>
            <person name="Kono T."/>
            <person name="Mallez S."/>
            <person name="Becker A."/>
            <person name="Gohl D.M."/>
            <person name="Silverstein K.A.T."/>
            <person name="Koren S."/>
            <person name="Bechman K.B."/>
            <person name="Herman A."/>
            <person name="Abrahante J.E."/>
            <person name="Garbe J."/>
        </authorList>
    </citation>
    <scope>NUCLEOTIDE SEQUENCE</scope>
    <source>
        <strain evidence="1">Duluth1</strain>
        <tissue evidence="1">Whole animal</tissue>
    </source>
</reference>
<sequence>MRVVGNVDLLVPIGNECFDASFVVFDIEADGILGQDFLRANVDSINYKRSCLMMGGDVVPLWTGGHALHICRVE</sequence>
<reference evidence="1" key="1">
    <citation type="journal article" date="2019" name="bioRxiv">
        <title>The Genome of the Zebra Mussel, Dreissena polymorpha: A Resource for Invasive Species Research.</title>
        <authorList>
            <person name="McCartney M.A."/>
            <person name="Auch B."/>
            <person name="Kono T."/>
            <person name="Mallez S."/>
            <person name="Zhang Y."/>
            <person name="Obille A."/>
            <person name="Becker A."/>
            <person name="Abrahante J.E."/>
            <person name="Garbe J."/>
            <person name="Badalamenti J.P."/>
            <person name="Herman A."/>
            <person name="Mangelson H."/>
            <person name="Liachko I."/>
            <person name="Sullivan S."/>
            <person name="Sone E.D."/>
            <person name="Koren S."/>
            <person name="Silverstein K.A.T."/>
            <person name="Beckman K.B."/>
            <person name="Gohl D.M."/>
        </authorList>
    </citation>
    <scope>NUCLEOTIDE SEQUENCE</scope>
    <source>
        <strain evidence="1">Duluth1</strain>
        <tissue evidence="1">Whole animal</tissue>
    </source>
</reference>
<proteinExistence type="predicted"/>